<dbReference type="Proteomes" id="UP000660668">
    <property type="component" value="Unassembled WGS sequence"/>
</dbReference>
<keyword evidence="1" id="KW-0812">Transmembrane</keyword>
<dbReference type="RefSeq" id="WP_194695805.1">
    <property type="nucleotide sequence ID" value="NZ_JADKPO010000008.1"/>
</dbReference>
<feature type="transmembrane region" description="Helical" evidence="1">
    <location>
        <begin position="43"/>
        <end position="63"/>
    </location>
</feature>
<name>A0A930VN91_9ACTN</name>
<evidence type="ECO:0000313" key="3">
    <source>
        <dbReference type="Proteomes" id="UP000660668"/>
    </source>
</evidence>
<proteinExistence type="predicted"/>
<evidence type="ECO:0008006" key="4">
    <source>
        <dbReference type="Google" id="ProtNLM"/>
    </source>
</evidence>
<evidence type="ECO:0000313" key="2">
    <source>
        <dbReference type="EMBL" id="MBF4767662.1"/>
    </source>
</evidence>
<feature type="transmembrane region" description="Helical" evidence="1">
    <location>
        <begin position="72"/>
        <end position="92"/>
    </location>
</feature>
<reference evidence="2" key="1">
    <citation type="submission" date="2020-11" db="EMBL/GenBank/DDBJ databases">
        <title>Nocardioides cynanchi sp. nov., isolated from soil of rhizosphere of Cynanchum wilfordii.</title>
        <authorList>
            <person name="Lee J.-S."/>
            <person name="Suh M.K."/>
            <person name="Kim J.-S."/>
        </authorList>
    </citation>
    <scope>NUCLEOTIDE SEQUENCE</scope>
    <source>
        <strain evidence="2">KCTC 19276</strain>
    </source>
</reference>
<accession>A0A930VN91</accession>
<keyword evidence="1" id="KW-1133">Transmembrane helix</keyword>
<evidence type="ECO:0000256" key="1">
    <source>
        <dbReference type="SAM" id="Phobius"/>
    </source>
</evidence>
<comment type="caution">
    <text evidence="2">The sequence shown here is derived from an EMBL/GenBank/DDBJ whole genome shotgun (WGS) entry which is preliminary data.</text>
</comment>
<organism evidence="2 3">
    <name type="scientific">Nocardioides agariphilus</name>
    <dbReference type="NCBI Taxonomy" id="433664"/>
    <lineage>
        <taxon>Bacteria</taxon>
        <taxon>Bacillati</taxon>
        <taxon>Actinomycetota</taxon>
        <taxon>Actinomycetes</taxon>
        <taxon>Propionibacteriales</taxon>
        <taxon>Nocardioidaceae</taxon>
        <taxon>Nocardioides</taxon>
    </lineage>
</organism>
<dbReference type="EMBL" id="JADKPO010000008">
    <property type="protein sequence ID" value="MBF4767662.1"/>
    <property type="molecule type" value="Genomic_DNA"/>
</dbReference>
<feature type="transmembrane region" description="Helical" evidence="1">
    <location>
        <begin position="12"/>
        <end position="31"/>
    </location>
</feature>
<keyword evidence="3" id="KW-1185">Reference proteome</keyword>
<protein>
    <recommendedName>
        <fullName evidence="4">Integral membrane protein</fullName>
    </recommendedName>
</protein>
<dbReference type="AlphaFoldDB" id="A0A930VN91"/>
<keyword evidence="1" id="KW-0472">Membrane</keyword>
<feature type="transmembrane region" description="Helical" evidence="1">
    <location>
        <begin position="104"/>
        <end position="127"/>
    </location>
</feature>
<gene>
    <name evidence="2" type="ORF">ISU10_07775</name>
</gene>
<sequence length="134" mass="14416">MPESAPRRSSWGRVLIFVYAIFAIAATGRSSYQLATQASDAPFPYALSAVAAIVYIGATLGLAREGEGWRRVAWAACGTELVGVLVVGTLSVADQELFPDDTVWSAYGAGYGYLPLLLPFAGLAWLWRTRITRA</sequence>